<dbReference type="PANTHER" id="PTHR12103">
    <property type="entry name" value="5'-NUCLEOTIDASE DOMAIN-CONTAINING"/>
    <property type="match status" value="1"/>
</dbReference>
<dbReference type="GO" id="GO:0046872">
    <property type="term" value="F:metal ion binding"/>
    <property type="evidence" value="ECO:0007669"/>
    <property type="project" value="UniProtKB-KW"/>
</dbReference>
<keyword evidence="2" id="KW-0378">Hydrolase</keyword>
<keyword evidence="3" id="KW-0460">Magnesium</keyword>
<reference evidence="4" key="1">
    <citation type="journal article" date="2020" name="bioRxiv">
        <title>Hybrid origin of Populus tomentosa Carr. identified through genome sequencing and phylogenomic analysis.</title>
        <authorList>
            <person name="An X."/>
            <person name="Gao K."/>
            <person name="Chen Z."/>
            <person name="Li J."/>
            <person name="Yang X."/>
            <person name="Yang X."/>
            <person name="Zhou J."/>
            <person name="Guo T."/>
            <person name="Zhao T."/>
            <person name="Huang S."/>
            <person name="Miao D."/>
            <person name="Khan W.U."/>
            <person name="Rao P."/>
            <person name="Ye M."/>
            <person name="Lei B."/>
            <person name="Liao W."/>
            <person name="Wang J."/>
            <person name="Ji L."/>
            <person name="Li Y."/>
            <person name="Guo B."/>
            <person name="Mustafa N.S."/>
            <person name="Li S."/>
            <person name="Yun Q."/>
            <person name="Keller S.R."/>
            <person name="Mao J."/>
            <person name="Zhang R."/>
            <person name="Strauss S.H."/>
        </authorList>
    </citation>
    <scope>NUCLEOTIDE SEQUENCE</scope>
    <source>
        <strain evidence="4">GM15</strain>
        <tissue evidence="4">Leaf</tissue>
    </source>
</reference>
<dbReference type="PANTHER" id="PTHR12103:SF22">
    <property type="entry name" value="HAD-SUPERFAMILY HYDROLASE, SUBFAMILY IG, 5'-NUCLEOTIDASE"/>
    <property type="match status" value="1"/>
</dbReference>
<keyword evidence="1" id="KW-0479">Metal-binding</keyword>
<dbReference type="Proteomes" id="UP000886885">
    <property type="component" value="Chromosome 10A"/>
</dbReference>
<sequence>MSRPLYEVVTGEGLMRPCFKACKGGLCFVHVLVLSLSQCILYGGLYSGGSAQMVENSLDIHGDEILYVGDHIYTDVSQSKVHQLWRTALICQELEEEHNALIHSRGHRATLIELINQKEVVGDLFNQLRLALQRRNTGRPAQTLAATNMDDQELTESMKKLLIVMQRLDEKIAPMLEADGELFNKRWGFLSRAGLWDKSHLMRQIEKYADIYTSRVSNFLHYTPFMYFRSQEQTLAHDSHSYYQTQINGSAVDSQC</sequence>
<evidence type="ECO:0000256" key="2">
    <source>
        <dbReference type="ARBA" id="ARBA00022801"/>
    </source>
</evidence>
<dbReference type="Pfam" id="PF05761">
    <property type="entry name" value="5_nucleotid"/>
    <property type="match status" value="1"/>
</dbReference>
<dbReference type="InterPro" id="IPR008380">
    <property type="entry name" value="HAD-SF_hydro_IG_5-nucl"/>
</dbReference>
<evidence type="ECO:0000256" key="1">
    <source>
        <dbReference type="ARBA" id="ARBA00022723"/>
    </source>
</evidence>
<comment type="caution">
    <text evidence="4">The sequence shown here is derived from an EMBL/GenBank/DDBJ whole genome shotgun (WGS) entry which is preliminary data.</text>
</comment>
<dbReference type="GO" id="GO:0008253">
    <property type="term" value="F:5'-nucleotidase activity"/>
    <property type="evidence" value="ECO:0007669"/>
    <property type="project" value="TreeGrafter"/>
</dbReference>
<organism evidence="4 5">
    <name type="scientific">Populus tomentosa</name>
    <name type="common">Chinese white poplar</name>
    <dbReference type="NCBI Taxonomy" id="118781"/>
    <lineage>
        <taxon>Eukaryota</taxon>
        <taxon>Viridiplantae</taxon>
        <taxon>Streptophyta</taxon>
        <taxon>Embryophyta</taxon>
        <taxon>Tracheophyta</taxon>
        <taxon>Spermatophyta</taxon>
        <taxon>Magnoliopsida</taxon>
        <taxon>eudicotyledons</taxon>
        <taxon>Gunneridae</taxon>
        <taxon>Pentapetalae</taxon>
        <taxon>rosids</taxon>
        <taxon>fabids</taxon>
        <taxon>Malpighiales</taxon>
        <taxon>Salicaceae</taxon>
        <taxon>Saliceae</taxon>
        <taxon>Populus</taxon>
    </lineage>
</organism>
<dbReference type="OrthoDB" id="409330at2759"/>
<proteinExistence type="predicted"/>
<gene>
    <name evidence="4" type="ORF">POTOM_035221</name>
</gene>
<dbReference type="EMBL" id="JAAWWB010000019">
    <property type="protein sequence ID" value="KAG6758762.1"/>
    <property type="molecule type" value="Genomic_DNA"/>
</dbReference>
<evidence type="ECO:0000313" key="4">
    <source>
        <dbReference type="EMBL" id="KAG6758762.1"/>
    </source>
</evidence>
<keyword evidence="5" id="KW-1185">Reference proteome</keyword>
<evidence type="ECO:0000313" key="5">
    <source>
        <dbReference type="Proteomes" id="UP000886885"/>
    </source>
</evidence>
<protein>
    <submittedName>
        <fullName evidence="4">Uncharacterized protein</fullName>
    </submittedName>
</protein>
<name>A0A8X7Z0L0_POPTO</name>
<accession>A0A8X7Z0L0</accession>
<evidence type="ECO:0000256" key="3">
    <source>
        <dbReference type="ARBA" id="ARBA00022842"/>
    </source>
</evidence>
<dbReference type="AlphaFoldDB" id="A0A8X7Z0L0"/>